<proteinExistence type="predicted"/>
<sequence>MDRREPATGGGGCRPPTRGARTRAGGGGRGGSGRRWECVERIRALHGPLWKFLDANRGPSNSHGMVGPFKRLRSHGDHVMLASWNASATVKQWMPKLINTGLRTWLASSAVLVNQIQSYCTYKEV</sequence>
<name>A0A4C1VGL9_EUMVA</name>
<keyword evidence="3" id="KW-1185">Reference proteome</keyword>
<accession>A0A4C1VGL9</accession>
<dbReference type="Proteomes" id="UP000299102">
    <property type="component" value="Unassembled WGS sequence"/>
</dbReference>
<gene>
    <name evidence="2" type="ORF">EVAR_24286_1</name>
</gene>
<dbReference type="EMBL" id="BGZK01000329">
    <property type="protein sequence ID" value="GBP37154.1"/>
    <property type="molecule type" value="Genomic_DNA"/>
</dbReference>
<reference evidence="2 3" key="1">
    <citation type="journal article" date="2019" name="Commun. Biol.">
        <title>The bagworm genome reveals a unique fibroin gene that provides high tensile strength.</title>
        <authorList>
            <person name="Kono N."/>
            <person name="Nakamura H."/>
            <person name="Ohtoshi R."/>
            <person name="Tomita M."/>
            <person name="Numata K."/>
            <person name="Arakawa K."/>
        </authorList>
    </citation>
    <scope>NUCLEOTIDE SEQUENCE [LARGE SCALE GENOMIC DNA]</scope>
</reference>
<feature type="compositionally biased region" description="Low complexity" evidence="1">
    <location>
        <begin position="14"/>
        <end position="23"/>
    </location>
</feature>
<feature type="region of interest" description="Disordered" evidence="1">
    <location>
        <begin position="1"/>
        <end position="34"/>
    </location>
</feature>
<evidence type="ECO:0000313" key="2">
    <source>
        <dbReference type="EMBL" id="GBP37154.1"/>
    </source>
</evidence>
<evidence type="ECO:0000256" key="1">
    <source>
        <dbReference type="SAM" id="MobiDB-lite"/>
    </source>
</evidence>
<feature type="compositionally biased region" description="Gly residues" evidence="1">
    <location>
        <begin position="24"/>
        <end position="33"/>
    </location>
</feature>
<dbReference type="AlphaFoldDB" id="A0A4C1VGL9"/>
<organism evidence="2 3">
    <name type="scientific">Eumeta variegata</name>
    <name type="common">Bagworm moth</name>
    <name type="synonym">Eumeta japonica</name>
    <dbReference type="NCBI Taxonomy" id="151549"/>
    <lineage>
        <taxon>Eukaryota</taxon>
        <taxon>Metazoa</taxon>
        <taxon>Ecdysozoa</taxon>
        <taxon>Arthropoda</taxon>
        <taxon>Hexapoda</taxon>
        <taxon>Insecta</taxon>
        <taxon>Pterygota</taxon>
        <taxon>Neoptera</taxon>
        <taxon>Endopterygota</taxon>
        <taxon>Lepidoptera</taxon>
        <taxon>Glossata</taxon>
        <taxon>Ditrysia</taxon>
        <taxon>Tineoidea</taxon>
        <taxon>Psychidae</taxon>
        <taxon>Oiketicinae</taxon>
        <taxon>Eumeta</taxon>
    </lineage>
</organism>
<protein>
    <submittedName>
        <fullName evidence="2">Uncharacterized protein</fullName>
    </submittedName>
</protein>
<comment type="caution">
    <text evidence="2">The sequence shown here is derived from an EMBL/GenBank/DDBJ whole genome shotgun (WGS) entry which is preliminary data.</text>
</comment>
<evidence type="ECO:0000313" key="3">
    <source>
        <dbReference type="Proteomes" id="UP000299102"/>
    </source>
</evidence>